<comment type="caution">
    <text evidence="1">The sequence shown here is derived from an EMBL/GenBank/DDBJ whole genome shotgun (WGS) entry which is preliminary data.</text>
</comment>
<reference evidence="1" key="1">
    <citation type="submission" date="2020-10" db="EMBL/GenBank/DDBJ databases">
        <authorList>
            <person name="Gilroy R."/>
        </authorList>
    </citation>
    <scope>NUCLEOTIDE SEQUENCE</scope>
    <source>
        <strain evidence="1">D3-1215</strain>
    </source>
</reference>
<evidence type="ECO:0008006" key="3">
    <source>
        <dbReference type="Google" id="ProtNLM"/>
    </source>
</evidence>
<sequence length="231" mass="25206">MSAEEHYGDEDYVDGYDFAIYTIGSTDDYSVDDVVTVYGRDYEYVVTPAGREISYSSEKPENSGIHTMTATFVEFIDGVNKMWYQEKTVDFTVAIAKAVPSVETPSGLTAREGQTLADVALPTVEGGTWAWVDNLSTSVGEVGTNTFKALFTPDDLDNYETVETDVDIEVSASTDVQETPAVRIHALNGRMYCDVLDVFTIIDLAGQDVTARNGSLHGIYVVIAGDMAKKV</sequence>
<gene>
    <name evidence="1" type="ORF">IAC32_04200</name>
</gene>
<reference evidence="1" key="2">
    <citation type="journal article" date="2021" name="PeerJ">
        <title>Extensive microbial diversity within the chicken gut microbiome revealed by metagenomics and culture.</title>
        <authorList>
            <person name="Gilroy R."/>
            <person name="Ravi A."/>
            <person name="Getino M."/>
            <person name="Pursley I."/>
            <person name="Horton D.L."/>
            <person name="Alikhan N.F."/>
            <person name="Baker D."/>
            <person name="Gharbi K."/>
            <person name="Hall N."/>
            <person name="Watson M."/>
            <person name="Adriaenssens E.M."/>
            <person name="Foster-Nyarko E."/>
            <person name="Jarju S."/>
            <person name="Secka A."/>
            <person name="Antonio M."/>
            <person name="Oren A."/>
            <person name="Chaudhuri R.R."/>
            <person name="La Ragione R."/>
            <person name="Hildebrand F."/>
            <person name="Pallen M.J."/>
        </authorList>
    </citation>
    <scope>NUCLEOTIDE SEQUENCE</scope>
    <source>
        <strain evidence="1">D3-1215</strain>
    </source>
</reference>
<evidence type="ECO:0000313" key="1">
    <source>
        <dbReference type="EMBL" id="MBO8446930.1"/>
    </source>
</evidence>
<accession>A0A9D9EIA7</accession>
<dbReference type="AlphaFoldDB" id="A0A9D9EIA7"/>
<dbReference type="Proteomes" id="UP000823637">
    <property type="component" value="Unassembled WGS sequence"/>
</dbReference>
<dbReference type="EMBL" id="JADIMR010000059">
    <property type="protein sequence ID" value="MBO8446930.1"/>
    <property type="molecule type" value="Genomic_DNA"/>
</dbReference>
<evidence type="ECO:0000313" key="2">
    <source>
        <dbReference type="Proteomes" id="UP000823637"/>
    </source>
</evidence>
<proteinExistence type="predicted"/>
<name>A0A9D9EIA7_9BACT</name>
<protein>
    <recommendedName>
        <fullName evidence="3">Ig-like domain-containing protein</fullName>
    </recommendedName>
</protein>
<feature type="non-terminal residue" evidence="1">
    <location>
        <position position="231"/>
    </location>
</feature>
<organism evidence="1 2">
    <name type="scientific">Candidatus Enterocola intestinipullorum</name>
    <dbReference type="NCBI Taxonomy" id="2840783"/>
    <lineage>
        <taxon>Bacteria</taxon>
        <taxon>Pseudomonadati</taxon>
        <taxon>Bacteroidota</taxon>
        <taxon>Bacteroidia</taxon>
        <taxon>Bacteroidales</taxon>
        <taxon>Candidatus Enterocola</taxon>
    </lineage>
</organism>